<dbReference type="Proteomes" id="UP000294937">
    <property type="component" value="Unassembled WGS sequence"/>
</dbReference>
<accession>A0A4R3LC54</accession>
<evidence type="ECO:0000313" key="2">
    <source>
        <dbReference type="Proteomes" id="UP000294937"/>
    </source>
</evidence>
<dbReference type="InterPro" id="IPR027396">
    <property type="entry name" value="DsrEFH-like"/>
</dbReference>
<proteinExistence type="predicted"/>
<keyword evidence="2" id="KW-1185">Reference proteome</keyword>
<dbReference type="EMBL" id="SMAG01000001">
    <property type="protein sequence ID" value="TCS96835.1"/>
    <property type="molecule type" value="Genomic_DNA"/>
</dbReference>
<dbReference type="Pfam" id="PF13686">
    <property type="entry name" value="DrsE_2"/>
    <property type="match status" value="1"/>
</dbReference>
<evidence type="ECO:0000313" key="1">
    <source>
        <dbReference type="EMBL" id="TCS96835.1"/>
    </source>
</evidence>
<dbReference type="SUPFAM" id="SSF75169">
    <property type="entry name" value="DsrEFH-like"/>
    <property type="match status" value="1"/>
</dbReference>
<dbReference type="Gene3D" id="3.40.1260.10">
    <property type="entry name" value="DsrEFH-like"/>
    <property type="match status" value="1"/>
</dbReference>
<dbReference type="PANTHER" id="PTHR34655:SF2">
    <property type="entry name" value="PEROXIREDOXIN FAMILY PROTEIN"/>
    <property type="match status" value="1"/>
</dbReference>
<comment type="caution">
    <text evidence="1">The sequence shown here is derived from an EMBL/GenBank/DDBJ whole genome shotgun (WGS) entry which is preliminary data.</text>
</comment>
<dbReference type="InterPro" id="IPR032836">
    <property type="entry name" value="DsrE2-like"/>
</dbReference>
<sequence length="161" mass="17588">MSQSLSDKSTLVVFSGDLDKAIASFIIGTGAAAMGKEVTMFFTFWGLNILRKENAEPVKKPFVEKMFGWILPKGPERLGISKLNMGGLGAKMMKGIMKKKNIVSLQELMELAKELDIKIVACTMSMDVLGITKEELIDGIEYAGVASYLADAEQSNINLFV</sequence>
<dbReference type="OrthoDB" id="9802028at2"/>
<dbReference type="RefSeq" id="WP_131923217.1">
    <property type="nucleotide sequence ID" value="NZ_SMAG01000001.1"/>
</dbReference>
<gene>
    <name evidence="1" type="ORF">EDD58_101480</name>
</gene>
<name>A0A4R3LC54_9BACL</name>
<dbReference type="AlphaFoldDB" id="A0A4R3LC54"/>
<protein>
    <submittedName>
        <fullName evidence="1">Peroxiredoxin family protein</fullName>
    </submittedName>
</protein>
<organism evidence="1 2">
    <name type="scientific">Hazenella coriacea</name>
    <dbReference type="NCBI Taxonomy" id="1179467"/>
    <lineage>
        <taxon>Bacteria</taxon>
        <taxon>Bacillati</taxon>
        <taxon>Bacillota</taxon>
        <taxon>Bacilli</taxon>
        <taxon>Bacillales</taxon>
        <taxon>Thermoactinomycetaceae</taxon>
        <taxon>Hazenella</taxon>
    </lineage>
</organism>
<dbReference type="PANTHER" id="PTHR34655">
    <property type="entry name" value="CONSERVED WITHIN P. AEROPHILUM"/>
    <property type="match status" value="1"/>
</dbReference>
<reference evidence="1 2" key="1">
    <citation type="submission" date="2019-03" db="EMBL/GenBank/DDBJ databases">
        <title>Genomic Encyclopedia of Type Strains, Phase IV (KMG-IV): sequencing the most valuable type-strain genomes for metagenomic binning, comparative biology and taxonomic classification.</title>
        <authorList>
            <person name="Goeker M."/>
        </authorList>
    </citation>
    <scope>NUCLEOTIDE SEQUENCE [LARGE SCALE GENOMIC DNA]</scope>
    <source>
        <strain evidence="1 2">DSM 45707</strain>
    </source>
</reference>